<evidence type="ECO:0000313" key="4">
    <source>
        <dbReference type="EMBL" id="MDN6900063.1"/>
    </source>
</evidence>
<reference evidence="5" key="3">
    <citation type="submission" date="2020-01" db="EMBL/GenBank/DDBJ databases">
        <authorList>
            <person name="Cousin F.J."/>
            <person name="Le Guellec R."/>
            <person name="Cretenet M."/>
        </authorList>
    </citation>
    <scope>NUCLEOTIDE SEQUENCE</scope>
    <source>
        <strain evidence="5">UCMA 15228</strain>
    </source>
</reference>
<reference evidence="4" key="2">
    <citation type="submission" date="2019-01" db="EMBL/GenBank/DDBJ databases">
        <title>Oenococcus sicerae UCMA17102.</title>
        <authorList>
            <person name="Cousin F.J."/>
            <person name="Le Guellec R."/>
            <person name="Cretenet M."/>
        </authorList>
    </citation>
    <scope>NUCLEOTIDE SEQUENCE</scope>
    <source>
        <strain evidence="4">UCMA17102</strain>
    </source>
</reference>
<dbReference type="PANTHER" id="PTHR36435">
    <property type="entry name" value="SLR1288 PROTEIN"/>
    <property type="match status" value="1"/>
</dbReference>
<keyword evidence="4" id="KW-0482">Metalloprotease</keyword>
<evidence type="ECO:0000259" key="3">
    <source>
        <dbReference type="Pfam" id="PF02517"/>
    </source>
</evidence>
<dbReference type="Proteomes" id="UP000286907">
    <property type="component" value="Chromosome"/>
</dbReference>
<comment type="similarity">
    <text evidence="1">Belongs to the UPF0177 family.</text>
</comment>
<dbReference type="GO" id="GO:0008237">
    <property type="term" value="F:metallopeptidase activity"/>
    <property type="evidence" value="ECO:0007669"/>
    <property type="project" value="UniProtKB-KW"/>
</dbReference>
<keyword evidence="6" id="KW-1185">Reference proteome</keyword>
<feature type="transmembrane region" description="Helical" evidence="2">
    <location>
        <begin position="220"/>
        <end position="243"/>
    </location>
</feature>
<evidence type="ECO:0000313" key="7">
    <source>
        <dbReference type="Proteomes" id="UP001167919"/>
    </source>
</evidence>
<dbReference type="Pfam" id="PF02517">
    <property type="entry name" value="Rce1-like"/>
    <property type="match status" value="1"/>
</dbReference>
<dbReference type="AlphaFoldDB" id="A0AAJ1R8N8"/>
<name>A0AAJ1R8N8_9LACO</name>
<feature type="transmembrane region" description="Helical" evidence="2">
    <location>
        <begin position="166"/>
        <end position="186"/>
    </location>
</feature>
<evidence type="ECO:0000313" key="5">
    <source>
        <dbReference type="EMBL" id="QAS69672.1"/>
    </source>
</evidence>
<dbReference type="RefSeq" id="WP_128685989.1">
    <property type="nucleotide sequence ID" value="NZ_CP029684.2"/>
</dbReference>
<feature type="transmembrane region" description="Helical" evidence="2">
    <location>
        <begin position="255"/>
        <end position="276"/>
    </location>
</feature>
<evidence type="ECO:0000313" key="6">
    <source>
        <dbReference type="Proteomes" id="UP000286907"/>
    </source>
</evidence>
<keyword evidence="2" id="KW-0812">Transmembrane</keyword>
<dbReference type="EMBL" id="CP029684">
    <property type="protein sequence ID" value="QAS69672.1"/>
    <property type="molecule type" value="Genomic_DNA"/>
</dbReference>
<dbReference type="Proteomes" id="UP001167919">
    <property type="component" value="Unassembled WGS sequence"/>
</dbReference>
<accession>A0AAJ1R8N8</accession>
<sequence length="286" mass="31423">MTDKLSKSSLANKTLVIFLWIIASLFVTSGLVKTAARQYFLIVKHVNISARSFNENTANISTSLILNIVAELLFFALLMIGNRLFFHIQMKLATRRFAWGLLYVLPICLFLIGNLIQAVNTVMHTTLDPTVTSLSIIFSLIVGLTEETAFRGIMLGNLLKHSNKSLSYYFVIVLVQGFFFGGLHLVNLGRQTFSVTFSQVIYASAIGIIFGVVYTKTGSLIITILAHALIDALAFIADPSAILAKNAATVPSATYLVMGGILLFMIAYAALTILLADKSKMTRIWQ</sequence>
<keyword evidence="2" id="KW-1133">Transmembrane helix</keyword>
<dbReference type="InterPro" id="IPR052710">
    <property type="entry name" value="CAAX_protease"/>
</dbReference>
<dbReference type="InterPro" id="IPR003675">
    <property type="entry name" value="Rce1/LyrA-like_dom"/>
</dbReference>
<dbReference type="PANTHER" id="PTHR36435:SF1">
    <property type="entry name" value="CAAX AMINO TERMINAL PROTEASE FAMILY PROTEIN"/>
    <property type="match status" value="1"/>
</dbReference>
<keyword evidence="4" id="KW-0378">Hydrolase</keyword>
<feature type="transmembrane region" description="Helical" evidence="2">
    <location>
        <begin position="58"/>
        <end position="85"/>
    </location>
</feature>
<keyword evidence="4" id="KW-0645">Protease</keyword>
<organism evidence="4 7">
    <name type="scientific">Oenococcus sicerae</name>
    <dbReference type="NCBI Taxonomy" id="2203724"/>
    <lineage>
        <taxon>Bacteria</taxon>
        <taxon>Bacillati</taxon>
        <taxon>Bacillota</taxon>
        <taxon>Bacilli</taxon>
        <taxon>Lactobacillales</taxon>
        <taxon>Lactobacillaceae</taxon>
        <taxon>Oenococcus</taxon>
    </lineage>
</organism>
<protein>
    <submittedName>
        <fullName evidence="4">CPBP family intramembrane metalloprotease</fullName>
    </submittedName>
</protein>
<feature type="transmembrane region" description="Helical" evidence="2">
    <location>
        <begin position="97"/>
        <end position="116"/>
    </location>
</feature>
<dbReference type="GO" id="GO:0004175">
    <property type="term" value="F:endopeptidase activity"/>
    <property type="evidence" value="ECO:0007669"/>
    <property type="project" value="UniProtKB-ARBA"/>
</dbReference>
<dbReference type="EMBL" id="SDWY01000002">
    <property type="protein sequence ID" value="MDN6900063.1"/>
    <property type="molecule type" value="Genomic_DNA"/>
</dbReference>
<keyword evidence="2" id="KW-0472">Membrane</keyword>
<evidence type="ECO:0000256" key="2">
    <source>
        <dbReference type="SAM" id="Phobius"/>
    </source>
</evidence>
<feature type="transmembrane region" description="Helical" evidence="2">
    <location>
        <begin position="192"/>
        <end position="213"/>
    </location>
</feature>
<gene>
    <name evidence="5" type="ORF">DLJ48_03630</name>
    <name evidence="4" type="ORF">EVC35_03465</name>
</gene>
<reference evidence="5 6" key="1">
    <citation type="journal article" date="2019" name="Syst. Appl. Microbiol.">
        <title>Oenococcus sicerae sp. nov., isolated from French cider.</title>
        <authorList>
            <person name="Cousin F.J."/>
            <person name="Le Guellec R."/>
            <person name="Chagnot C."/>
            <person name="Goux D."/>
            <person name="Dalmasso M."/>
            <person name="Laplace J.M."/>
            <person name="Cretenet M."/>
        </authorList>
    </citation>
    <scope>NUCLEOTIDE SEQUENCE [LARGE SCALE GENOMIC DNA]</scope>
    <source>
        <strain evidence="5 6">UCMA 15228</strain>
    </source>
</reference>
<evidence type="ECO:0000256" key="1">
    <source>
        <dbReference type="ARBA" id="ARBA00009067"/>
    </source>
</evidence>
<feature type="domain" description="CAAX prenyl protease 2/Lysostaphin resistance protein A-like" evidence="3">
    <location>
        <begin position="133"/>
        <end position="232"/>
    </location>
</feature>
<proteinExistence type="inferred from homology"/>
<feature type="transmembrane region" description="Helical" evidence="2">
    <location>
        <begin position="136"/>
        <end position="154"/>
    </location>
</feature>
<dbReference type="GO" id="GO:0080120">
    <property type="term" value="P:CAAX-box protein maturation"/>
    <property type="evidence" value="ECO:0007669"/>
    <property type="project" value="UniProtKB-ARBA"/>
</dbReference>